<reference evidence="3 4" key="1">
    <citation type="submission" date="2020-06" db="EMBL/GenBank/DDBJ databases">
        <authorList>
            <person name="Li R."/>
            <person name="Bekaert M."/>
        </authorList>
    </citation>
    <scope>NUCLEOTIDE SEQUENCE [LARGE SCALE GENOMIC DNA]</scope>
    <source>
        <strain evidence="4">wild</strain>
    </source>
</reference>
<dbReference type="CDD" id="cd01671">
    <property type="entry name" value="CARD"/>
    <property type="match status" value="1"/>
</dbReference>
<feature type="compositionally biased region" description="Polar residues" evidence="1">
    <location>
        <begin position="366"/>
        <end position="393"/>
    </location>
</feature>
<protein>
    <recommendedName>
        <fullName evidence="2">Integrase catalytic domain-containing protein</fullName>
    </recommendedName>
</protein>
<keyword evidence="4" id="KW-1185">Reference proteome</keyword>
<dbReference type="GO" id="GO:0003676">
    <property type="term" value="F:nucleic acid binding"/>
    <property type="evidence" value="ECO:0007669"/>
    <property type="project" value="InterPro"/>
</dbReference>
<dbReference type="EMBL" id="CACVKT020002653">
    <property type="protein sequence ID" value="CAC5379243.1"/>
    <property type="molecule type" value="Genomic_DNA"/>
</dbReference>
<name>A0A6J8B6X7_MYTCO</name>
<dbReference type="SUPFAM" id="SSF53098">
    <property type="entry name" value="Ribonuclease H-like"/>
    <property type="match status" value="1"/>
</dbReference>
<dbReference type="PANTHER" id="PTHR37984">
    <property type="entry name" value="PROTEIN CBG26694"/>
    <property type="match status" value="1"/>
</dbReference>
<dbReference type="GO" id="GO:0015074">
    <property type="term" value="P:DNA integration"/>
    <property type="evidence" value="ECO:0007669"/>
    <property type="project" value="InterPro"/>
</dbReference>
<dbReference type="InterPro" id="IPR036397">
    <property type="entry name" value="RNaseH_sf"/>
</dbReference>
<proteinExistence type="predicted"/>
<dbReference type="OrthoDB" id="6117915at2759"/>
<feature type="region of interest" description="Disordered" evidence="1">
    <location>
        <begin position="303"/>
        <end position="331"/>
    </location>
</feature>
<feature type="region of interest" description="Disordered" evidence="1">
    <location>
        <begin position="365"/>
        <end position="396"/>
    </location>
</feature>
<dbReference type="Gene3D" id="1.10.533.10">
    <property type="entry name" value="Death Domain, Fas"/>
    <property type="match status" value="1"/>
</dbReference>
<dbReference type="PANTHER" id="PTHR37984:SF5">
    <property type="entry name" value="PROTEIN NYNRIN-LIKE"/>
    <property type="match status" value="1"/>
</dbReference>
<dbReference type="InterPro" id="IPR050951">
    <property type="entry name" value="Retrovirus_Pol_polyprotein"/>
</dbReference>
<dbReference type="InterPro" id="IPR011029">
    <property type="entry name" value="DEATH-like_dom_sf"/>
</dbReference>
<dbReference type="Gene3D" id="3.30.420.10">
    <property type="entry name" value="Ribonuclease H-like superfamily/Ribonuclease H"/>
    <property type="match status" value="1"/>
</dbReference>
<gene>
    <name evidence="3" type="ORF">MCOR_15333</name>
</gene>
<dbReference type="InterPro" id="IPR001584">
    <property type="entry name" value="Integrase_cat-core"/>
</dbReference>
<evidence type="ECO:0000313" key="4">
    <source>
        <dbReference type="Proteomes" id="UP000507470"/>
    </source>
</evidence>
<evidence type="ECO:0000313" key="3">
    <source>
        <dbReference type="EMBL" id="CAC5379243.1"/>
    </source>
</evidence>
<accession>A0A6J8B6X7</accession>
<feature type="domain" description="Integrase catalytic" evidence="2">
    <location>
        <begin position="579"/>
        <end position="692"/>
    </location>
</feature>
<organism evidence="3 4">
    <name type="scientific">Mytilus coruscus</name>
    <name type="common">Sea mussel</name>
    <dbReference type="NCBI Taxonomy" id="42192"/>
    <lineage>
        <taxon>Eukaryota</taxon>
        <taxon>Metazoa</taxon>
        <taxon>Spiralia</taxon>
        <taxon>Lophotrochozoa</taxon>
        <taxon>Mollusca</taxon>
        <taxon>Bivalvia</taxon>
        <taxon>Autobranchia</taxon>
        <taxon>Pteriomorphia</taxon>
        <taxon>Mytilida</taxon>
        <taxon>Mytiloidea</taxon>
        <taxon>Mytilidae</taxon>
        <taxon>Mytilinae</taxon>
        <taxon>Mytilus</taxon>
    </lineage>
</organism>
<sequence length="1311" mass="149078">MADGYRDASKELDSECLFSPTCGRNICIDGCTATWTNNDSGGRFFIDKYISSDEEIILTFSGKGHAEVGIISIDPITITNFSHVGNIKELTVIQTTRIYKQTGTTKIKRSKEGDRIITEAEDRKSRSKVDKKQTIWVTVNILFGDLKVKIGCKGYKFLPNKGENVSTKDECANLKYPYPCAVCFVMNPIKHGDILSFQADDINKVGAPSKNCSLKLAISKSNPAEFMLSADEYCDITSLPVTHFDEIPAKSKNEIRFELTTAGTVKISYEKGTITKEAGIEQLYCVFELGRIQLRCARKERHKHEDSVLPKSKGTEQQTSINQSDVPDSIYMNSKRELDEIKHDAEEISIYSDDYNPVFESRNIEGATTSTENEPTTKYTSESKFTTTETGPDNYSLHDEISTRLDLIEEHLNRLNIGKESTMQSSEMQILRSEIKEIKTLLTKHSSNVDGDSNISNHLNVTSQTEHLKPLHETIQEHFSDLVSLIEISLLLDCLYQAGNITIDDIQRLRQLSKSDMAEANRELLFIISRRQNLDTEIFEEILFKSKQDGVLAILFPHEYNKKPAPFKSVDRQKVMSMQAQSPVQRKQMQYETWERREQSHSDRFRGCVNSFSKLTEAFPVRNETAEEISKILHRQIFSRFGSCHIIVTDREQGFASNLVAGINQIYHVEHFFTRSYHPKTNYVAERTNKTIIHWMRTLVDENHLNWSKLVLVPDIPLEVDFSGNQISDFSKLVFTSYHVDRNKLSSTFWVNIFWPVIENKDSNLCLFLLTIMTDMTTDQWKECHHYLLEGLSSSLINQDKDTTKVIAWFITKKFFLSLDASIRENITDIWPAFKCNYHRKQQIFCSDKIAINIEMNILRPDLPDTFWKIDIHYIIDERVQNEESSQIHKHLQNSSGKIHFPNKKSISGVDAKHLFIEHSNLSLVCKSSFKSTGFLKKNHKVIEQSCFQLYCKRKGFIPIGENHFPSTFNGLQTDVLDGRPHFLSQLKIGNQVGTDEYKRGTLGGFVQVRGDKAFLTCLHVFLSADELASDNLSLDDEKTVSVKLYSKNKNPLICGKIRDIAFEVDNEKETSIDAALVEIQTDSIENSDYVDIVGRQLSFRAIGAISGFQESTTTQVHENKDKNIDLESIEDTYSKAVLDEIKTNVKIVIQSLQLIPFAVSPDEHAIKMRIEQNCDPNISTEIKAIVIDVIKSIYPTIQCAGGVDIDSFIHEIIFCNTQSRFSAIIGDVHMQQAFLKKTGQNMAVKRTSRRVYNQLYISNIPFQPGDSGTCIYVLSPVCGCIGMAIADHPQGGCIATPIMDILKHFKIRIK</sequence>
<evidence type="ECO:0000256" key="1">
    <source>
        <dbReference type="SAM" id="MobiDB-lite"/>
    </source>
</evidence>
<dbReference type="InterPro" id="IPR012337">
    <property type="entry name" value="RNaseH-like_sf"/>
</dbReference>
<evidence type="ECO:0000259" key="2">
    <source>
        <dbReference type="PROSITE" id="PS50994"/>
    </source>
</evidence>
<dbReference type="Proteomes" id="UP000507470">
    <property type="component" value="Unassembled WGS sequence"/>
</dbReference>
<feature type="compositionally biased region" description="Polar residues" evidence="1">
    <location>
        <begin position="315"/>
        <end position="326"/>
    </location>
</feature>
<dbReference type="PROSITE" id="PS50994">
    <property type="entry name" value="INTEGRASE"/>
    <property type="match status" value="1"/>
</dbReference>